<accession>A0A2B7YUR8</accession>
<evidence type="ECO:0000313" key="1">
    <source>
        <dbReference type="EMBL" id="PGH24779.1"/>
    </source>
</evidence>
<dbReference type="AlphaFoldDB" id="A0A2B7YUR8"/>
<gene>
    <name evidence="1" type="ORF">RN90_04700</name>
</gene>
<proteinExistence type="predicted"/>
<sequence length="127" mass="14922">MIKKFRELKKKKDFVRFSKGALRLMVADFILLSCKRIDSNNGKLKGSLLSKENSKIEYFAGEIKTKKGYLYIKALSKKRKRNGINKMKSNKYFYQCNCGHQFISNRKWNNGQIYCPETDCKTCIENK</sequence>
<name>A0A2B7YUR8_9FUSO</name>
<dbReference type="RefSeq" id="WP_158411575.1">
    <property type="nucleotide sequence ID" value="NZ_CP077150.1"/>
</dbReference>
<dbReference type="EMBL" id="NJGJ01000001">
    <property type="protein sequence ID" value="PGH24779.1"/>
    <property type="molecule type" value="Genomic_DNA"/>
</dbReference>
<evidence type="ECO:0000313" key="2">
    <source>
        <dbReference type="Proteomes" id="UP000226179"/>
    </source>
</evidence>
<dbReference type="Proteomes" id="UP000226179">
    <property type="component" value="Unassembled WGS sequence"/>
</dbReference>
<comment type="caution">
    <text evidence="1">The sequence shown here is derived from an EMBL/GenBank/DDBJ whole genome shotgun (WGS) entry which is preliminary data.</text>
</comment>
<organism evidence="1 2">
    <name type="scientific">Fusobacterium animalis</name>
    <dbReference type="NCBI Taxonomy" id="76859"/>
    <lineage>
        <taxon>Bacteria</taxon>
        <taxon>Fusobacteriati</taxon>
        <taxon>Fusobacteriota</taxon>
        <taxon>Fusobacteriia</taxon>
        <taxon>Fusobacteriales</taxon>
        <taxon>Fusobacteriaceae</taxon>
        <taxon>Fusobacterium</taxon>
    </lineage>
</organism>
<reference evidence="1 2" key="1">
    <citation type="submission" date="2017-06" db="EMBL/GenBank/DDBJ databases">
        <title>Draft genome sequence of Fusobacterium nucleatum subsp. animalis KCOM 1280 (=ChDC F318).</title>
        <authorList>
            <person name="Kook J.-K."/>
            <person name="Park S.-N."/>
            <person name="Lim Y.K."/>
            <person name="Roh H."/>
        </authorList>
    </citation>
    <scope>NUCLEOTIDE SEQUENCE [LARGE SCALE GENOMIC DNA]</scope>
    <source>
        <strain evidence="2">KCOM 1280 ( ChDC F318)</strain>
    </source>
</reference>
<protein>
    <submittedName>
        <fullName evidence="1">Uncharacterized protein</fullName>
    </submittedName>
</protein>